<protein>
    <submittedName>
        <fullName evidence="1">Uncharacterized protein</fullName>
    </submittedName>
</protein>
<proteinExistence type="predicted"/>
<organism evidence="1">
    <name type="scientific">Arundo donax</name>
    <name type="common">Giant reed</name>
    <name type="synonym">Donax arundinaceus</name>
    <dbReference type="NCBI Taxonomy" id="35708"/>
    <lineage>
        <taxon>Eukaryota</taxon>
        <taxon>Viridiplantae</taxon>
        <taxon>Streptophyta</taxon>
        <taxon>Embryophyta</taxon>
        <taxon>Tracheophyta</taxon>
        <taxon>Spermatophyta</taxon>
        <taxon>Magnoliopsida</taxon>
        <taxon>Liliopsida</taxon>
        <taxon>Poales</taxon>
        <taxon>Poaceae</taxon>
        <taxon>PACMAD clade</taxon>
        <taxon>Arundinoideae</taxon>
        <taxon>Arundineae</taxon>
        <taxon>Arundo</taxon>
    </lineage>
</organism>
<reference evidence="1" key="2">
    <citation type="journal article" date="2015" name="Data Brief">
        <title>Shoot transcriptome of the giant reed, Arundo donax.</title>
        <authorList>
            <person name="Barrero R.A."/>
            <person name="Guerrero F.D."/>
            <person name="Moolhuijzen P."/>
            <person name="Goolsby J.A."/>
            <person name="Tidwell J."/>
            <person name="Bellgard S.E."/>
            <person name="Bellgard M.I."/>
        </authorList>
    </citation>
    <scope>NUCLEOTIDE SEQUENCE</scope>
    <source>
        <tissue evidence="1">Shoot tissue taken approximately 20 cm above the soil surface</tissue>
    </source>
</reference>
<reference evidence="1" key="1">
    <citation type="submission" date="2014-09" db="EMBL/GenBank/DDBJ databases">
        <authorList>
            <person name="Magalhaes I.L.F."/>
            <person name="Oliveira U."/>
            <person name="Santos F.R."/>
            <person name="Vidigal T.H.D.A."/>
            <person name="Brescovit A.D."/>
            <person name="Santos A.J."/>
        </authorList>
    </citation>
    <scope>NUCLEOTIDE SEQUENCE</scope>
    <source>
        <tissue evidence="1">Shoot tissue taken approximately 20 cm above the soil surface</tissue>
    </source>
</reference>
<sequence length="33" mass="3941">MDDHQCTYKHSSISKGEKQVCFENDEIKMIMQH</sequence>
<dbReference type="AlphaFoldDB" id="A0A0A9HEW1"/>
<accession>A0A0A9HEW1</accession>
<name>A0A0A9HEW1_ARUDO</name>
<dbReference type="EMBL" id="GBRH01163542">
    <property type="protein sequence ID" value="JAE34354.1"/>
    <property type="molecule type" value="Transcribed_RNA"/>
</dbReference>
<evidence type="ECO:0000313" key="1">
    <source>
        <dbReference type="EMBL" id="JAE34354.1"/>
    </source>
</evidence>